<evidence type="ECO:0000256" key="3">
    <source>
        <dbReference type="ARBA" id="ARBA00022448"/>
    </source>
</evidence>
<dbReference type="InterPro" id="IPR007208">
    <property type="entry name" value="MrpF/PhaF-like"/>
</dbReference>
<dbReference type="PANTHER" id="PTHR34702">
    <property type="entry name" value="NA(+)/H(+) ANTIPORTER SUBUNIT F1"/>
    <property type="match status" value="1"/>
</dbReference>
<keyword evidence="4" id="KW-1003">Cell membrane</keyword>
<dbReference type="EMBL" id="CP097160">
    <property type="protein sequence ID" value="UQN15277.1"/>
    <property type="molecule type" value="Genomic_DNA"/>
</dbReference>
<feature type="transmembrane region" description="Helical" evidence="9">
    <location>
        <begin position="63"/>
        <end position="85"/>
    </location>
</feature>
<keyword evidence="7 9" id="KW-0472">Membrane</keyword>
<reference evidence="10" key="1">
    <citation type="submission" date="2022-05" db="EMBL/GenBank/DDBJ databases">
        <title>Complete genome sequence of toluene-degrading Gulosibacter sediminis strain ACHW.36C.</title>
        <authorList>
            <person name="Wai A.C."/>
            <person name="Lai G.K."/>
            <person name="Griffin S.D."/>
            <person name="Leung F.C."/>
        </authorList>
    </citation>
    <scope>NUCLEOTIDE SEQUENCE [LARGE SCALE GENOMIC DNA]</scope>
    <source>
        <strain evidence="10">ACHW.36C</strain>
    </source>
</reference>
<evidence type="ECO:0000256" key="4">
    <source>
        <dbReference type="ARBA" id="ARBA00022475"/>
    </source>
</evidence>
<feature type="region of interest" description="Disordered" evidence="8">
    <location>
        <begin position="87"/>
        <end position="142"/>
    </location>
</feature>
<organism evidence="10">
    <name type="scientific">Gulosibacter sediminis</name>
    <dbReference type="NCBI Taxonomy" id="1729695"/>
    <lineage>
        <taxon>Bacteria</taxon>
        <taxon>Bacillati</taxon>
        <taxon>Actinomycetota</taxon>
        <taxon>Actinomycetes</taxon>
        <taxon>Micrococcales</taxon>
        <taxon>Microbacteriaceae</taxon>
        <taxon>Gulosibacter</taxon>
    </lineage>
</organism>
<feature type="transmembrane region" description="Helical" evidence="9">
    <location>
        <begin position="6"/>
        <end position="25"/>
    </location>
</feature>
<evidence type="ECO:0000313" key="10">
    <source>
        <dbReference type="EMBL" id="UQN15277.1"/>
    </source>
</evidence>
<evidence type="ECO:0000256" key="8">
    <source>
        <dbReference type="SAM" id="MobiDB-lite"/>
    </source>
</evidence>
<keyword evidence="5 9" id="KW-0812">Transmembrane</keyword>
<evidence type="ECO:0000256" key="6">
    <source>
        <dbReference type="ARBA" id="ARBA00022989"/>
    </source>
</evidence>
<evidence type="ECO:0000256" key="1">
    <source>
        <dbReference type="ARBA" id="ARBA00004651"/>
    </source>
</evidence>
<proteinExistence type="inferred from homology"/>
<keyword evidence="3" id="KW-0813">Transport</keyword>
<dbReference type="Pfam" id="PF04066">
    <property type="entry name" value="MrpF_PhaF"/>
    <property type="match status" value="1"/>
</dbReference>
<gene>
    <name evidence="10" type="ORF">M3M28_02060</name>
</gene>
<comment type="similarity">
    <text evidence="2">Belongs to the CPA3 antiporters (TC 2.A.63) subunit F family.</text>
</comment>
<comment type="subcellular location">
    <subcellularLocation>
        <location evidence="1">Cell membrane</location>
        <topology evidence="1">Multi-pass membrane protein</topology>
    </subcellularLocation>
</comment>
<protein>
    <submittedName>
        <fullName evidence="10">Monovalent cation/H+ antiporter complex subunit F</fullName>
    </submittedName>
</protein>
<evidence type="ECO:0000256" key="9">
    <source>
        <dbReference type="SAM" id="Phobius"/>
    </source>
</evidence>
<feature type="compositionally biased region" description="Basic and acidic residues" evidence="8">
    <location>
        <begin position="123"/>
        <end position="142"/>
    </location>
</feature>
<evidence type="ECO:0000256" key="7">
    <source>
        <dbReference type="ARBA" id="ARBA00023136"/>
    </source>
</evidence>
<evidence type="ECO:0000256" key="5">
    <source>
        <dbReference type="ARBA" id="ARBA00022692"/>
    </source>
</evidence>
<keyword evidence="6 9" id="KW-1133">Transmembrane helix</keyword>
<feature type="compositionally biased region" description="Low complexity" evidence="8">
    <location>
        <begin position="87"/>
        <end position="97"/>
    </location>
</feature>
<feature type="compositionally biased region" description="Basic and acidic residues" evidence="8">
    <location>
        <begin position="100"/>
        <end position="116"/>
    </location>
</feature>
<sequence length="142" mass="15407">MEPLFTVLIWIIAAFFAAAALMSLIRIIRGPSVVDRMVGSDTLATVLICVLSADMALRGHTTTLPLVLGLAMTASIGTMAVARFVSRGRSGNSLSSSTADPERPEHDDVERHRDTDGSIAQEEASRHKLAHDVVAREVRRER</sequence>
<dbReference type="PANTHER" id="PTHR34702:SF1">
    <property type="entry name" value="NA(+)_H(+) ANTIPORTER SUBUNIT F"/>
    <property type="match status" value="1"/>
</dbReference>
<accession>A0ABY4N1F0</accession>
<evidence type="ECO:0000256" key="2">
    <source>
        <dbReference type="ARBA" id="ARBA00009212"/>
    </source>
</evidence>
<name>A0ABY4N1F0_9MICO</name>